<name>G0ESR7_CUPNN</name>
<dbReference type="Proteomes" id="UP000006798">
    <property type="component" value="Chromosome 1"/>
</dbReference>
<sequence>MLETVKKLSKPPPLDSALAAPCEVPDAPSMADYDVWQDWMVTVLGALGQCAAGTVS</sequence>
<dbReference type="AlphaFoldDB" id="G0ESR7"/>
<gene>
    <name evidence="2" type="ordered locus">CNE_1c13650</name>
</gene>
<evidence type="ECO:0000313" key="3">
    <source>
        <dbReference type="Proteomes" id="UP000006798"/>
    </source>
</evidence>
<accession>G0ESR7</accession>
<dbReference type="KEGG" id="cnc:CNE_1c13650"/>
<reference evidence="2 3" key="1">
    <citation type="journal article" date="2011" name="J. Bacteriol.">
        <title>Complete genome sequence of the type strain Cupriavidus necator N-1.</title>
        <authorList>
            <person name="Poehlein A."/>
            <person name="Kusian B."/>
            <person name="Friedrich B."/>
            <person name="Daniel R."/>
            <person name="Bowien B."/>
        </authorList>
    </citation>
    <scope>NUCLEOTIDE SEQUENCE [LARGE SCALE GENOMIC DNA]</scope>
    <source>
        <strain evidence="3">ATCC 43291 / DSM 13513 / CCUG 52238 / LMG 8453 / N-1</strain>
    </source>
</reference>
<dbReference type="GeneID" id="43501545"/>
<evidence type="ECO:0000313" key="2">
    <source>
        <dbReference type="EMBL" id="AEI76714.1"/>
    </source>
</evidence>
<organism evidence="2 3">
    <name type="scientific">Cupriavidus necator (strain ATCC 43291 / DSM 13513 / CCUG 52238 / LMG 8453 / N-1)</name>
    <name type="common">Ralstonia eutropha</name>
    <dbReference type="NCBI Taxonomy" id="1042878"/>
    <lineage>
        <taxon>Bacteria</taxon>
        <taxon>Pseudomonadati</taxon>
        <taxon>Pseudomonadota</taxon>
        <taxon>Betaproteobacteria</taxon>
        <taxon>Burkholderiales</taxon>
        <taxon>Burkholderiaceae</taxon>
        <taxon>Cupriavidus</taxon>
    </lineage>
</organism>
<dbReference type="EMBL" id="CP002877">
    <property type="protein sequence ID" value="AEI76714.1"/>
    <property type="molecule type" value="Genomic_DNA"/>
</dbReference>
<dbReference type="RefSeq" id="WP_013956358.1">
    <property type="nucleotide sequence ID" value="NC_015726.1"/>
</dbReference>
<protein>
    <submittedName>
        <fullName evidence="2">Uncharacterized protein</fullName>
    </submittedName>
</protein>
<evidence type="ECO:0000256" key="1">
    <source>
        <dbReference type="SAM" id="MobiDB-lite"/>
    </source>
</evidence>
<feature type="region of interest" description="Disordered" evidence="1">
    <location>
        <begin position="1"/>
        <end position="20"/>
    </location>
</feature>
<dbReference type="HOGENOM" id="CLU_3006605_0_0_4"/>
<proteinExistence type="predicted"/>